<sequence length="586" mass="67807">MNQLPIQTNNVEEQTLKAIKSGKYRDCFLIYNRKSTDEPENQKNSLKYQKSENARFAYREHLSIALVTIPGFCLDGIISEKHSGFKEDSELVFGDNGTIQYRIERPKFYQLVQFLNKGYFKGVIFLCWDRASRNKGDNNIINKLIAQGVDFRFTLASYDKTSAGALHMDIDGMFAEHNSRVTREKVKLNIRNKREQGYCTNKAPVGFLNLGQMEHKPIDPERALIIIKLFELYATGLWSMSALARWATSQGFTMPPTRRRRTLEERMADEEDDTMVPIDPICRPATVSSIQHILTNRFYIGEVKGNNNEYVKSNSHVAIVSKELFNKVQVVLGKKNVSINYTKYIEYPMRGIIRCKGCTRLYTPYVKKGILYFGCHCSKECPNPVKSINVKLLTDKIGKHIAQLSFTDAEKAEIDARTNNYVNTYENEYQSQLEENNRKTKKLKEDLTYLQENRLTLLKTGVYTPESFVTEEDSINKKLMELQEVIMYSGKEIKENVSNLLKLSELLKSLYLYYEIGNPYEKEKVVRTLFSELYLSENGLKIKCNKVFEVFENRFVVSCARESWLSELTIHSSQIKSVINEIEKMM</sequence>
<dbReference type="InterPro" id="IPR050639">
    <property type="entry name" value="SSR_resolvase"/>
</dbReference>
<organism evidence="5 6">
    <name type="scientific">Mucilaginibacter frigoritolerans</name>
    <dbReference type="NCBI Taxonomy" id="652788"/>
    <lineage>
        <taxon>Bacteria</taxon>
        <taxon>Pseudomonadati</taxon>
        <taxon>Bacteroidota</taxon>
        <taxon>Sphingobacteriia</taxon>
        <taxon>Sphingobacteriales</taxon>
        <taxon>Sphingobacteriaceae</taxon>
        <taxon>Mucilaginibacter</taxon>
    </lineage>
</organism>
<evidence type="ECO:0000256" key="2">
    <source>
        <dbReference type="ARBA" id="ARBA00023172"/>
    </source>
</evidence>
<dbReference type="InterPro" id="IPR038109">
    <property type="entry name" value="DNA_bind_recomb_sf"/>
</dbReference>
<accession>A0A562TTJ5</accession>
<dbReference type="InterPro" id="IPR006119">
    <property type="entry name" value="Resolv_N"/>
</dbReference>
<keyword evidence="2" id="KW-0233">DNA recombination</keyword>
<dbReference type="AlphaFoldDB" id="A0A562TTJ5"/>
<dbReference type="OrthoDB" id="9815006at2"/>
<evidence type="ECO:0000313" key="6">
    <source>
        <dbReference type="Proteomes" id="UP000317010"/>
    </source>
</evidence>
<dbReference type="InterPro" id="IPR011109">
    <property type="entry name" value="DNA_bind_recombinase_dom"/>
</dbReference>
<comment type="caution">
    <text evidence="5">The sequence shown here is derived from an EMBL/GenBank/DDBJ whole genome shotgun (WGS) entry which is preliminary data.</text>
</comment>
<evidence type="ECO:0000313" key="5">
    <source>
        <dbReference type="EMBL" id="TWI96823.1"/>
    </source>
</evidence>
<dbReference type="InterPro" id="IPR036162">
    <property type="entry name" value="Resolvase-like_N_sf"/>
</dbReference>
<keyword evidence="6" id="KW-1185">Reference proteome</keyword>
<dbReference type="EMBL" id="VLLI01000012">
    <property type="protein sequence ID" value="TWI96823.1"/>
    <property type="molecule type" value="Genomic_DNA"/>
</dbReference>
<dbReference type="Gene3D" id="3.40.50.1390">
    <property type="entry name" value="Resolvase, N-terminal catalytic domain"/>
    <property type="match status" value="1"/>
</dbReference>
<dbReference type="GO" id="GO:0000150">
    <property type="term" value="F:DNA strand exchange activity"/>
    <property type="evidence" value="ECO:0007669"/>
    <property type="project" value="InterPro"/>
</dbReference>
<dbReference type="SUPFAM" id="SSF53041">
    <property type="entry name" value="Resolvase-like"/>
    <property type="match status" value="1"/>
</dbReference>
<dbReference type="SMART" id="SM00857">
    <property type="entry name" value="Resolvase"/>
    <property type="match status" value="1"/>
</dbReference>
<proteinExistence type="predicted"/>
<reference evidence="5 6" key="1">
    <citation type="submission" date="2019-07" db="EMBL/GenBank/DDBJ databases">
        <title>Genomic Encyclopedia of Archaeal and Bacterial Type Strains, Phase II (KMG-II): from individual species to whole genera.</title>
        <authorList>
            <person name="Goeker M."/>
        </authorList>
    </citation>
    <scope>NUCLEOTIDE SEQUENCE [LARGE SCALE GENOMIC DNA]</scope>
    <source>
        <strain evidence="5 6">ATCC BAA-1854</strain>
    </source>
</reference>
<dbReference type="Proteomes" id="UP000317010">
    <property type="component" value="Unassembled WGS sequence"/>
</dbReference>
<dbReference type="PANTHER" id="PTHR30461:SF2">
    <property type="entry name" value="SERINE RECOMBINASE PINE-RELATED"/>
    <property type="match status" value="1"/>
</dbReference>
<protein>
    <submittedName>
        <fullName evidence="5">DNA invertase Pin-like site-specific DNA recombinase</fullName>
    </submittedName>
</protein>
<evidence type="ECO:0000256" key="3">
    <source>
        <dbReference type="SAM" id="Coils"/>
    </source>
</evidence>
<evidence type="ECO:0000259" key="4">
    <source>
        <dbReference type="SMART" id="SM00857"/>
    </source>
</evidence>
<keyword evidence="3" id="KW-0175">Coiled coil</keyword>
<dbReference type="RefSeq" id="WP_144915199.1">
    <property type="nucleotide sequence ID" value="NZ_VLLI01000012.1"/>
</dbReference>
<feature type="coiled-coil region" evidence="3">
    <location>
        <begin position="422"/>
        <end position="453"/>
    </location>
</feature>
<feature type="domain" description="Resolvase/invertase-type recombinase catalytic" evidence="4">
    <location>
        <begin position="28"/>
        <end position="199"/>
    </location>
</feature>
<evidence type="ECO:0000256" key="1">
    <source>
        <dbReference type="ARBA" id="ARBA00023125"/>
    </source>
</evidence>
<name>A0A562TTJ5_9SPHI</name>
<gene>
    <name evidence="5" type="ORF">JN11_03936</name>
</gene>
<dbReference type="PANTHER" id="PTHR30461">
    <property type="entry name" value="DNA-INVERTASE FROM LAMBDOID PROPHAGE"/>
    <property type="match status" value="1"/>
</dbReference>
<dbReference type="Gene3D" id="3.90.1750.20">
    <property type="entry name" value="Putative Large Serine Recombinase, Chain B, Domain 2"/>
    <property type="match status" value="1"/>
</dbReference>
<dbReference type="Pfam" id="PF07508">
    <property type="entry name" value="Recombinase"/>
    <property type="match status" value="1"/>
</dbReference>
<keyword evidence="1" id="KW-0238">DNA-binding</keyword>
<dbReference type="Pfam" id="PF00239">
    <property type="entry name" value="Resolvase"/>
    <property type="match status" value="1"/>
</dbReference>
<dbReference type="GO" id="GO:0003677">
    <property type="term" value="F:DNA binding"/>
    <property type="evidence" value="ECO:0007669"/>
    <property type="project" value="UniProtKB-KW"/>
</dbReference>